<protein>
    <submittedName>
        <fullName evidence="2">Uncharacterized protein</fullName>
    </submittedName>
</protein>
<evidence type="ECO:0000313" key="3">
    <source>
        <dbReference type="Proteomes" id="UP000813824"/>
    </source>
</evidence>
<gene>
    <name evidence="2" type="ORF">BXZ70DRAFT_689879</name>
</gene>
<feature type="compositionally biased region" description="Polar residues" evidence="1">
    <location>
        <begin position="126"/>
        <end position="151"/>
    </location>
</feature>
<comment type="caution">
    <text evidence="2">The sequence shown here is derived from an EMBL/GenBank/DDBJ whole genome shotgun (WGS) entry which is preliminary data.</text>
</comment>
<feature type="compositionally biased region" description="Pro residues" evidence="1">
    <location>
        <begin position="250"/>
        <end position="269"/>
    </location>
</feature>
<name>A0A8K0XK11_9AGAR</name>
<dbReference type="EMBL" id="JAEVFJ010000060">
    <property type="protein sequence ID" value="KAH8078067.1"/>
    <property type="molecule type" value="Genomic_DNA"/>
</dbReference>
<sequence length="332" mass="35642">MSTAPLTRGTVSPEPLPSLPPSPTEEDIGGAARAWHEESTSSGTSGSTLAGSMVGASSSRSKGVNKGKGRELSPYSDDAESSDEEANGAAEGYPPTKDEVAESRRIEENLRRWEMAERQRRKAARESQQSAVTNTSVVGGVTRTASLLWTSRRNKRPSMDGAGSHHVLQQSGDDNVALEDLDNRLIPSPRPDQSQNPFRTPNASTTSLNTPYDSAVMTASSSGSAPPRSDDDDHDDPESTPTKSRTSVPRPHPPPAPLDLPKPRTPPPRADGNTSHASRPPEPIPPPVPESPMPPVGEEEVVSVEKTRWWTDWLCGCVEKGDHQAARTNPFE</sequence>
<feature type="compositionally biased region" description="Low complexity" evidence="1">
    <location>
        <begin position="40"/>
        <end position="52"/>
    </location>
</feature>
<feature type="compositionally biased region" description="Pro residues" evidence="1">
    <location>
        <begin position="14"/>
        <end position="23"/>
    </location>
</feature>
<evidence type="ECO:0000313" key="2">
    <source>
        <dbReference type="EMBL" id="KAH8078067.1"/>
    </source>
</evidence>
<dbReference type="OrthoDB" id="3358973at2759"/>
<keyword evidence="3" id="KW-1185">Reference proteome</keyword>
<reference evidence="2" key="1">
    <citation type="journal article" date="2021" name="New Phytol.">
        <title>Evolutionary innovations through gain and loss of genes in the ectomycorrhizal Boletales.</title>
        <authorList>
            <person name="Wu G."/>
            <person name="Miyauchi S."/>
            <person name="Morin E."/>
            <person name="Kuo A."/>
            <person name="Drula E."/>
            <person name="Varga T."/>
            <person name="Kohler A."/>
            <person name="Feng B."/>
            <person name="Cao Y."/>
            <person name="Lipzen A."/>
            <person name="Daum C."/>
            <person name="Hundley H."/>
            <person name="Pangilinan J."/>
            <person name="Johnson J."/>
            <person name="Barry K."/>
            <person name="LaButti K."/>
            <person name="Ng V."/>
            <person name="Ahrendt S."/>
            <person name="Min B."/>
            <person name="Choi I.G."/>
            <person name="Park H."/>
            <person name="Plett J.M."/>
            <person name="Magnuson J."/>
            <person name="Spatafora J.W."/>
            <person name="Nagy L.G."/>
            <person name="Henrissat B."/>
            <person name="Grigoriev I.V."/>
            <person name="Yang Z.L."/>
            <person name="Xu J."/>
            <person name="Martin F.M."/>
        </authorList>
    </citation>
    <scope>NUCLEOTIDE SEQUENCE</scope>
    <source>
        <strain evidence="2">KKN 215</strain>
    </source>
</reference>
<dbReference type="AlphaFoldDB" id="A0A8K0XK11"/>
<feature type="compositionally biased region" description="Pro residues" evidence="1">
    <location>
        <begin position="280"/>
        <end position="295"/>
    </location>
</feature>
<feature type="compositionally biased region" description="Basic and acidic residues" evidence="1">
    <location>
        <begin position="96"/>
        <end position="118"/>
    </location>
</feature>
<accession>A0A8K0XK11</accession>
<feature type="region of interest" description="Disordered" evidence="1">
    <location>
        <begin position="1"/>
        <end position="303"/>
    </location>
</feature>
<evidence type="ECO:0000256" key="1">
    <source>
        <dbReference type="SAM" id="MobiDB-lite"/>
    </source>
</evidence>
<dbReference type="Proteomes" id="UP000813824">
    <property type="component" value="Unassembled WGS sequence"/>
</dbReference>
<proteinExistence type="predicted"/>
<organism evidence="2 3">
    <name type="scientific">Cristinia sonorae</name>
    <dbReference type="NCBI Taxonomy" id="1940300"/>
    <lineage>
        <taxon>Eukaryota</taxon>
        <taxon>Fungi</taxon>
        <taxon>Dikarya</taxon>
        <taxon>Basidiomycota</taxon>
        <taxon>Agaricomycotina</taxon>
        <taxon>Agaricomycetes</taxon>
        <taxon>Agaricomycetidae</taxon>
        <taxon>Agaricales</taxon>
        <taxon>Pleurotineae</taxon>
        <taxon>Stephanosporaceae</taxon>
        <taxon>Cristinia</taxon>
    </lineage>
</organism>
<feature type="compositionally biased region" description="Polar residues" evidence="1">
    <location>
        <begin position="191"/>
        <end position="224"/>
    </location>
</feature>
<feature type="compositionally biased region" description="Acidic residues" evidence="1">
    <location>
        <begin position="77"/>
        <end position="86"/>
    </location>
</feature>